<dbReference type="OrthoDB" id="9810131at2"/>
<dbReference type="AlphaFoldDB" id="A0A2S7U4G7"/>
<reference evidence="1 2" key="1">
    <citation type="submission" date="2016-12" db="EMBL/GenBank/DDBJ databases">
        <title>Study of bacterial adaptation to deep sea.</title>
        <authorList>
            <person name="Song J."/>
            <person name="Yoshizawa S."/>
            <person name="Kogure K."/>
        </authorList>
    </citation>
    <scope>NUCLEOTIDE SEQUENCE [LARGE SCALE GENOMIC DNA]</scope>
    <source>
        <strain evidence="1 2">SAORIC-165</strain>
    </source>
</reference>
<gene>
    <name evidence="1" type="ORF">BSZ32_16415</name>
</gene>
<name>A0A2S7U4G7_9BACT</name>
<dbReference type="Proteomes" id="UP000239907">
    <property type="component" value="Unassembled WGS sequence"/>
</dbReference>
<accession>A0A2S7U4G7</accession>
<keyword evidence="2" id="KW-1185">Reference proteome</keyword>
<evidence type="ECO:0000313" key="2">
    <source>
        <dbReference type="Proteomes" id="UP000239907"/>
    </source>
</evidence>
<dbReference type="EMBL" id="MQWA01000001">
    <property type="protein sequence ID" value="PQJ29909.1"/>
    <property type="molecule type" value="Genomic_DNA"/>
</dbReference>
<sequence>MAKGYDDNQARIEALSLLGKDLARRAKSKCELSGESGVPLKTYEVEPVPSKPDINKCLLVSESVLEQIQRPRSIVGSAWRGILAELIWSEFPAQQAMAHRLLSHIAQKEAWAQEVLAEAFLDEEIVTWAESAPLGK</sequence>
<dbReference type="RefSeq" id="WP_105044423.1">
    <property type="nucleotide sequence ID" value="NZ_MQWA01000001.1"/>
</dbReference>
<proteinExistence type="predicted"/>
<protein>
    <submittedName>
        <fullName evidence="1">Uncharacterized protein</fullName>
    </submittedName>
</protein>
<evidence type="ECO:0000313" key="1">
    <source>
        <dbReference type="EMBL" id="PQJ29909.1"/>
    </source>
</evidence>
<comment type="caution">
    <text evidence="1">The sequence shown here is derived from an EMBL/GenBank/DDBJ whole genome shotgun (WGS) entry which is preliminary data.</text>
</comment>
<organism evidence="1 2">
    <name type="scientific">Rubritalea profundi</name>
    <dbReference type="NCBI Taxonomy" id="1658618"/>
    <lineage>
        <taxon>Bacteria</taxon>
        <taxon>Pseudomonadati</taxon>
        <taxon>Verrucomicrobiota</taxon>
        <taxon>Verrucomicrobiia</taxon>
        <taxon>Verrucomicrobiales</taxon>
        <taxon>Rubritaleaceae</taxon>
        <taxon>Rubritalea</taxon>
    </lineage>
</organism>